<comment type="similarity">
    <text evidence="1">Belongs to the SMP-30/CGR1 family.</text>
</comment>
<gene>
    <name evidence="4" type="ORF">ACFFGN_04975</name>
</gene>
<evidence type="ECO:0000259" key="3">
    <source>
        <dbReference type="Pfam" id="PF08450"/>
    </source>
</evidence>
<dbReference type="EMBL" id="JBHLTC010000005">
    <property type="protein sequence ID" value="MFC0623403.1"/>
    <property type="molecule type" value="Genomic_DNA"/>
</dbReference>
<dbReference type="Gene3D" id="2.120.10.30">
    <property type="entry name" value="TolB, C-terminal domain"/>
    <property type="match status" value="1"/>
</dbReference>
<dbReference type="InterPro" id="IPR005511">
    <property type="entry name" value="SMP-30"/>
</dbReference>
<dbReference type="InterPro" id="IPR013658">
    <property type="entry name" value="SGL"/>
</dbReference>
<evidence type="ECO:0000256" key="2">
    <source>
        <dbReference type="ARBA" id="ARBA00022801"/>
    </source>
</evidence>
<proteinExistence type="inferred from homology"/>
<evidence type="ECO:0000313" key="4">
    <source>
        <dbReference type="EMBL" id="MFC0623403.1"/>
    </source>
</evidence>
<dbReference type="PANTHER" id="PTHR47572:SF4">
    <property type="entry name" value="LACTONASE DRP35"/>
    <property type="match status" value="1"/>
</dbReference>
<dbReference type="RefSeq" id="WP_380044103.1">
    <property type="nucleotide sequence ID" value="NZ_JBHLTC010000005.1"/>
</dbReference>
<dbReference type="SUPFAM" id="SSF63829">
    <property type="entry name" value="Calcium-dependent phosphotriesterase"/>
    <property type="match status" value="1"/>
</dbReference>
<dbReference type="Pfam" id="PF08450">
    <property type="entry name" value="SGL"/>
    <property type="match status" value="1"/>
</dbReference>
<dbReference type="InterPro" id="IPR051262">
    <property type="entry name" value="SMP-30/CGR1_Lactonase"/>
</dbReference>
<name>A0ABV6QGS6_9ACTN</name>
<dbReference type="PRINTS" id="PR01790">
    <property type="entry name" value="SMP30FAMILY"/>
</dbReference>
<evidence type="ECO:0000256" key="1">
    <source>
        <dbReference type="ARBA" id="ARBA00008853"/>
    </source>
</evidence>
<reference evidence="4 5" key="1">
    <citation type="submission" date="2024-09" db="EMBL/GenBank/DDBJ databases">
        <authorList>
            <person name="Sun Q."/>
            <person name="Mori K."/>
        </authorList>
    </citation>
    <scope>NUCLEOTIDE SEQUENCE [LARGE SCALE GENOMIC DNA]</scope>
    <source>
        <strain evidence="4 5">CGMCC 1.15906</strain>
    </source>
</reference>
<evidence type="ECO:0000313" key="5">
    <source>
        <dbReference type="Proteomes" id="UP001589890"/>
    </source>
</evidence>
<protein>
    <submittedName>
        <fullName evidence="4">SMP-30/gluconolactonase/LRE family protein</fullName>
    </submittedName>
</protein>
<dbReference type="PANTHER" id="PTHR47572">
    <property type="entry name" value="LIPOPROTEIN-RELATED"/>
    <property type="match status" value="1"/>
</dbReference>
<keyword evidence="5" id="KW-1185">Reference proteome</keyword>
<dbReference type="InterPro" id="IPR011042">
    <property type="entry name" value="6-blade_b-propeller_TolB-like"/>
</dbReference>
<organism evidence="4 5">
    <name type="scientific">Kribbella deserti</name>
    <dbReference type="NCBI Taxonomy" id="1926257"/>
    <lineage>
        <taxon>Bacteria</taxon>
        <taxon>Bacillati</taxon>
        <taxon>Actinomycetota</taxon>
        <taxon>Actinomycetes</taxon>
        <taxon>Propionibacteriales</taxon>
        <taxon>Kribbellaceae</taxon>
        <taxon>Kribbella</taxon>
    </lineage>
</organism>
<keyword evidence="2" id="KW-0378">Hydrolase</keyword>
<comment type="caution">
    <text evidence="4">The sequence shown here is derived from an EMBL/GenBank/DDBJ whole genome shotgun (WGS) entry which is preliminary data.</text>
</comment>
<sequence>MTITLGERTARSKAALVTLDERFGLVARGDEYVERLYDGGRWLEGPVYSPAWRCLLFSDIPNDRVLRWDEVSGQVSVFRQPAGYANGHTLDGQGRLISCEQGNRRVTRTEFDGSITVLASRLNGRRLNSPNDVVVGRDGSIWFTDPPYGITSNYEGHAAEQEIDGCHVYRLAPDGSLTVVADDFNRPNGLALSLDETELYVVDTPERHIRRFSVKDDGQLVGGEVFAPCEAGMFDGIRLDASGRVWAATHEGVHCFDPDGTLLGKLLFPDVVSNLCFGGPKRNRLFVTATTSVYSWLLTTDGAPPPYQTHTK</sequence>
<dbReference type="Proteomes" id="UP001589890">
    <property type="component" value="Unassembled WGS sequence"/>
</dbReference>
<accession>A0ABV6QGS6</accession>
<feature type="domain" description="SMP-30/Gluconolactonase/LRE-like region" evidence="3">
    <location>
        <begin position="44"/>
        <end position="290"/>
    </location>
</feature>